<dbReference type="PANTHER" id="PTHR14096">
    <property type="entry name" value="APOLIPOPROTEIN L"/>
    <property type="match status" value="1"/>
</dbReference>
<dbReference type="GO" id="GO:0016020">
    <property type="term" value="C:membrane"/>
    <property type="evidence" value="ECO:0007669"/>
    <property type="project" value="TreeGrafter"/>
</dbReference>
<keyword evidence="3" id="KW-0472">Membrane</keyword>
<evidence type="ECO:0000313" key="4">
    <source>
        <dbReference type="EMBL" id="KAG9263892.1"/>
    </source>
</evidence>
<evidence type="ECO:0000256" key="3">
    <source>
        <dbReference type="SAM" id="Phobius"/>
    </source>
</evidence>
<dbReference type="EMBL" id="JAICCE010000019">
    <property type="protein sequence ID" value="KAG9263892.1"/>
    <property type="molecule type" value="Genomic_DNA"/>
</dbReference>
<feature type="compositionally biased region" description="Polar residues" evidence="2">
    <location>
        <begin position="1"/>
        <end position="23"/>
    </location>
</feature>
<feature type="transmembrane region" description="Helical" evidence="3">
    <location>
        <begin position="303"/>
        <end position="326"/>
    </location>
</feature>
<comment type="similarity">
    <text evidence="1">Belongs to the apolipoprotein L family.</text>
</comment>
<dbReference type="GO" id="GO:0006869">
    <property type="term" value="P:lipid transport"/>
    <property type="evidence" value="ECO:0007669"/>
    <property type="project" value="InterPro"/>
</dbReference>
<feature type="region of interest" description="Disordered" evidence="2">
    <location>
        <begin position="1"/>
        <end position="63"/>
    </location>
</feature>
<evidence type="ECO:0000313" key="5">
    <source>
        <dbReference type="Proteomes" id="UP000752171"/>
    </source>
</evidence>
<feature type="compositionally biased region" description="Polar residues" evidence="2">
    <location>
        <begin position="38"/>
        <end position="48"/>
    </location>
</feature>
<dbReference type="GO" id="GO:0005576">
    <property type="term" value="C:extracellular region"/>
    <property type="evidence" value="ECO:0007669"/>
    <property type="project" value="InterPro"/>
</dbReference>
<dbReference type="Pfam" id="PF05461">
    <property type="entry name" value="ApoL"/>
    <property type="match status" value="1"/>
</dbReference>
<dbReference type="GO" id="GO:0008289">
    <property type="term" value="F:lipid binding"/>
    <property type="evidence" value="ECO:0007669"/>
    <property type="project" value="InterPro"/>
</dbReference>
<keyword evidence="3" id="KW-0812">Transmembrane</keyword>
<feature type="compositionally biased region" description="Basic and acidic residues" evidence="2">
    <location>
        <begin position="49"/>
        <end position="63"/>
    </location>
</feature>
<dbReference type="InterPro" id="IPR008405">
    <property type="entry name" value="ApoL"/>
</dbReference>
<name>A0A8T2L1U9_ASTMX</name>
<sequence>MSSLTDNLFYSPFSSRQDSSTKYRSPPPAPLRQEQVHRSTPNRNATLTSRERAPSTYRSRDPLEEQLRNYTLDTISDFKTVKNFVAKEEHWNYRRTLELRLMSHSKSDPITKNKKQLQKNLESRMWETHAGLKQLQIFLDAVERLAVTSPFICHNETCSLEGVDAKALQSVIVMARIVCPVLIVFKRDTQAFFQPNLDNIEVLCQQLAKYIDCTEELCRKMNNPSPRFHLDTTGARQITSDHLRELSKIRKDESFRLMYLFGVEHANMFIDVYNECESEMDQFLSDLEKAAAKLDSLKTGSRISNITGCTAGVLGGALTIAGLALAPVTLGTSMALTFAGVGLGVASGATGISTGVAKMVVRKKQGKKANYIFQHFMEDVEKVLNCLHQIAGSLPPHINEGNLLFGTGKVVARAASVGNGIRKLVGAKKAVGAVAGNSAIYRALPKAAGVMGLAVNFLFIGLDLVTVIRESAKLAKGKKSKEAQLIYSRTALWRSEKNGWDKIYFLLTKEKVTFQSKLELLEQPVYHQKKV</sequence>
<dbReference type="AlphaFoldDB" id="A0A8T2L1U9"/>
<evidence type="ECO:0000256" key="2">
    <source>
        <dbReference type="SAM" id="MobiDB-lite"/>
    </source>
</evidence>
<organism evidence="4 5">
    <name type="scientific">Astyanax mexicanus</name>
    <name type="common">Blind cave fish</name>
    <name type="synonym">Astyanax fasciatus mexicanus</name>
    <dbReference type="NCBI Taxonomy" id="7994"/>
    <lineage>
        <taxon>Eukaryota</taxon>
        <taxon>Metazoa</taxon>
        <taxon>Chordata</taxon>
        <taxon>Craniata</taxon>
        <taxon>Vertebrata</taxon>
        <taxon>Euteleostomi</taxon>
        <taxon>Actinopterygii</taxon>
        <taxon>Neopterygii</taxon>
        <taxon>Teleostei</taxon>
        <taxon>Ostariophysi</taxon>
        <taxon>Characiformes</taxon>
        <taxon>Characoidei</taxon>
        <taxon>Acestrorhamphidae</taxon>
        <taxon>Acestrorhamphinae</taxon>
        <taxon>Astyanax</taxon>
    </lineage>
</organism>
<protein>
    <submittedName>
        <fullName evidence="4">Uncharacterized protein</fullName>
    </submittedName>
</protein>
<comment type="caution">
    <text evidence="4">The sequence shown here is derived from an EMBL/GenBank/DDBJ whole genome shotgun (WGS) entry which is preliminary data.</text>
</comment>
<dbReference type="PANTHER" id="PTHR14096:SF57">
    <property type="entry name" value="APOLIPOPROTEIN L4"/>
    <property type="match status" value="1"/>
</dbReference>
<gene>
    <name evidence="4" type="ORF">AMEX_G22044</name>
</gene>
<accession>A0A8T2L1U9</accession>
<keyword evidence="3" id="KW-1133">Transmembrane helix</keyword>
<feature type="transmembrane region" description="Helical" evidence="3">
    <location>
        <begin position="338"/>
        <end position="361"/>
    </location>
</feature>
<reference evidence="4 5" key="1">
    <citation type="submission" date="2021-07" db="EMBL/GenBank/DDBJ databases">
        <authorList>
            <person name="Imarazene B."/>
            <person name="Zahm M."/>
            <person name="Klopp C."/>
            <person name="Cabau C."/>
            <person name="Beille S."/>
            <person name="Jouanno E."/>
            <person name="Castinel A."/>
            <person name="Lluch J."/>
            <person name="Gil L."/>
            <person name="Kuchtly C."/>
            <person name="Lopez Roques C."/>
            <person name="Donnadieu C."/>
            <person name="Parrinello H."/>
            <person name="Journot L."/>
            <person name="Du K."/>
            <person name="Schartl M."/>
            <person name="Retaux S."/>
            <person name="Guiguen Y."/>
        </authorList>
    </citation>
    <scope>NUCLEOTIDE SEQUENCE [LARGE SCALE GENOMIC DNA]</scope>
    <source>
        <strain evidence="4">Pach_M1</strain>
        <tissue evidence="4">Testis</tissue>
    </source>
</reference>
<proteinExistence type="inferred from homology"/>
<dbReference type="Proteomes" id="UP000752171">
    <property type="component" value="Unassembled WGS sequence"/>
</dbReference>
<evidence type="ECO:0000256" key="1">
    <source>
        <dbReference type="ARBA" id="ARBA00010090"/>
    </source>
</evidence>
<dbReference type="GO" id="GO:0042157">
    <property type="term" value="P:lipoprotein metabolic process"/>
    <property type="evidence" value="ECO:0007669"/>
    <property type="project" value="InterPro"/>
</dbReference>